<protein>
    <recommendedName>
        <fullName evidence="9">Rho guanine nucleotide exchange factor 15</fullName>
    </recommendedName>
</protein>
<dbReference type="CDD" id="cd01221">
    <property type="entry name" value="PH_ephexin"/>
    <property type="match status" value="1"/>
</dbReference>
<dbReference type="PANTHER" id="PTHR12845">
    <property type="entry name" value="GUANINE NUCLEOTIDE EXCHANGE FACTOR"/>
    <property type="match status" value="1"/>
</dbReference>
<name>A0AAY4AVW3_9TELE</name>
<dbReference type="RefSeq" id="XP_028847346.1">
    <property type="nucleotide sequence ID" value="XM_028991513.1"/>
</dbReference>
<feature type="region of interest" description="Disordered" evidence="4">
    <location>
        <begin position="1"/>
        <end position="156"/>
    </location>
</feature>
<dbReference type="Gene3D" id="2.30.30.40">
    <property type="entry name" value="SH3 Domains"/>
    <property type="match status" value="1"/>
</dbReference>
<feature type="compositionally biased region" description="Polar residues" evidence="4">
    <location>
        <begin position="1"/>
        <end position="12"/>
    </location>
</feature>
<feature type="compositionally biased region" description="Low complexity" evidence="4">
    <location>
        <begin position="391"/>
        <end position="400"/>
    </location>
</feature>
<dbReference type="InterPro" id="IPR001452">
    <property type="entry name" value="SH3_domain"/>
</dbReference>
<dbReference type="Gene3D" id="1.20.900.10">
    <property type="entry name" value="Dbl homology (DH) domain"/>
    <property type="match status" value="1"/>
</dbReference>
<evidence type="ECO:0000259" key="6">
    <source>
        <dbReference type="PROSITE" id="PS50010"/>
    </source>
</evidence>
<dbReference type="GeneTree" id="ENSGT01030000234571"/>
<feature type="region of interest" description="Disordered" evidence="4">
    <location>
        <begin position="314"/>
        <end position="446"/>
    </location>
</feature>
<dbReference type="InterPro" id="IPR036028">
    <property type="entry name" value="SH3-like_dom_sf"/>
</dbReference>
<proteinExistence type="predicted"/>
<dbReference type="PROSITE" id="PS50002">
    <property type="entry name" value="SH3"/>
    <property type="match status" value="1"/>
</dbReference>
<evidence type="ECO:0000256" key="3">
    <source>
        <dbReference type="PROSITE-ProRule" id="PRU00192"/>
    </source>
</evidence>
<dbReference type="FunFam" id="1.20.900.10:FF:000007">
    <property type="entry name" value="rho guanine nucleotide exchange factor 19"/>
    <property type="match status" value="1"/>
</dbReference>
<evidence type="ECO:0008006" key="9">
    <source>
        <dbReference type="Google" id="ProtNLM"/>
    </source>
</evidence>
<dbReference type="Pfam" id="PF00018">
    <property type="entry name" value="SH3_1"/>
    <property type="match status" value="1"/>
</dbReference>
<keyword evidence="2" id="KW-0344">Guanine-nucleotide releasing factor</keyword>
<feature type="compositionally biased region" description="Basic residues" evidence="4">
    <location>
        <begin position="85"/>
        <end position="103"/>
    </location>
</feature>
<reference evidence="7" key="3">
    <citation type="submission" date="2025-09" db="UniProtKB">
        <authorList>
            <consortium name="Ensembl"/>
        </authorList>
    </citation>
    <scope>IDENTIFICATION</scope>
</reference>
<keyword evidence="8" id="KW-1185">Reference proteome</keyword>
<dbReference type="SUPFAM" id="SSF50729">
    <property type="entry name" value="PH domain-like"/>
    <property type="match status" value="1"/>
</dbReference>
<reference evidence="7" key="2">
    <citation type="submission" date="2025-08" db="UniProtKB">
        <authorList>
            <consortium name="Ensembl"/>
        </authorList>
    </citation>
    <scope>IDENTIFICATION</scope>
</reference>
<dbReference type="GeneID" id="114796957"/>
<accession>A0AAY4AVW3</accession>
<reference evidence="7 8" key="1">
    <citation type="submission" date="2020-06" db="EMBL/GenBank/DDBJ databases">
        <authorList>
            <consortium name="Wellcome Sanger Institute Data Sharing"/>
        </authorList>
    </citation>
    <scope>NUCLEOTIDE SEQUENCE [LARGE SCALE GENOMIC DNA]</scope>
</reference>
<dbReference type="PROSITE" id="PS50010">
    <property type="entry name" value="DH_2"/>
    <property type="match status" value="1"/>
</dbReference>
<gene>
    <name evidence="7" type="primary">arhgef15b</name>
</gene>
<dbReference type="InterPro" id="IPR035899">
    <property type="entry name" value="DBL_dom_sf"/>
</dbReference>
<keyword evidence="1 3" id="KW-0728">SH3 domain</keyword>
<dbReference type="SUPFAM" id="SSF50044">
    <property type="entry name" value="SH3-domain"/>
    <property type="match status" value="1"/>
</dbReference>
<organism evidence="7 8">
    <name type="scientific">Denticeps clupeoides</name>
    <name type="common">denticle herring</name>
    <dbReference type="NCBI Taxonomy" id="299321"/>
    <lineage>
        <taxon>Eukaryota</taxon>
        <taxon>Metazoa</taxon>
        <taxon>Chordata</taxon>
        <taxon>Craniata</taxon>
        <taxon>Vertebrata</taxon>
        <taxon>Euteleostomi</taxon>
        <taxon>Actinopterygii</taxon>
        <taxon>Neopterygii</taxon>
        <taxon>Teleostei</taxon>
        <taxon>Clupei</taxon>
        <taxon>Clupeiformes</taxon>
        <taxon>Denticipitoidei</taxon>
        <taxon>Denticipitidae</taxon>
        <taxon>Denticeps</taxon>
    </lineage>
</organism>
<dbReference type="SUPFAM" id="SSF48065">
    <property type="entry name" value="DBL homology domain (DH-domain)"/>
    <property type="match status" value="1"/>
</dbReference>
<dbReference type="Proteomes" id="UP000694580">
    <property type="component" value="Chromosome 1"/>
</dbReference>
<dbReference type="InterPro" id="IPR000219">
    <property type="entry name" value="DH_dom"/>
</dbReference>
<feature type="compositionally biased region" description="Low complexity" evidence="4">
    <location>
        <begin position="421"/>
        <end position="434"/>
    </location>
</feature>
<dbReference type="PANTHER" id="PTHR12845:SF7">
    <property type="entry name" value="RHO GUANINE NUCLEOTIDE EXCHANGE FACTOR 15"/>
    <property type="match status" value="1"/>
</dbReference>
<feature type="region of interest" description="Disordered" evidence="4">
    <location>
        <begin position="503"/>
        <end position="524"/>
    </location>
</feature>
<sequence>MSSPETLAQAASGTPPRPEPQPRPSAASRVVPESAPQVRAASPEHSGNVKRIVDRFNQPEPALAVTAPVITNGSGAEKANEPPRPKRAPTVRPKPKIPKKGGHPNKDMAPPLPLKRNRIPKKQNCLENRSSGGQEKNDTPKSIHGGRSAPDGKEVEVLLVGGSEAGQVVATPSLPRCEKSCSCVCHLIRPGMRLAWVPIEGDEDEVEERGGEGDTEEEEDGDEGEEEEEEEEELELYQGEEEVEEETRLKGKAKFKFTLDLIGEQFRRRSDPGPPALLTSYTTHNFTSPGNCTKAQSMDEEGGIYDLNIVVNPPPAEETTVSVPLVKPPRLSKLPSVSSNTVGDDPEETPPAVPPRAPILADKSKSPRYTPHGGIPLPQPSPGERHVLRQSSPLGLSSSPPASPRVHRLAPPPPCNLALNGRSGSSQSLDSAGSKMEQKSCSNKDLQTAPCRKKSINWDTMDEPLYQTYRQTVITKEIRRQTVSRNISKTSADYPMDHRRGSAALGAESRASPTPPTGTQSTLWQDLPSVRESRVLESLSSDDIKYQESMFEVVTSEVSYLRSLRVLTEHFLESRELQDTLIPRDRVSLFSNILRIREVSERFLLDLEERLDQSVVITEICDIINYHGQHNFPAYIDYVRNQIYQEKTYTSLMQTNSQFAVVIGRLQESPKCQRLPFVSFLLLPFQRITRIKMLIENILKRTKEKTPEEQMASKALASVSKIIDVCNSEVGKMKQMEELIQTNSMLEFSKVKAVPIITQTRFLEKRGELQEVAKGGTLFHLRPKFSTVFLFLFNDLLLITSKKSADRYVVLDYAHRSLVQLRPLDTDSSGWNLENCLVLSLLENHQSRMFERVMKAATQSEMDRWIAAFPNPNDSDKDAEEVVYEDWDCPQVQCVEQYVAQQADEINLEPAEIVNVIRKTNEGWYEGIKLSDGQKGWFPLANVVEITNEHVRRRNIRERFRVIQAASLVTKNRSTI</sequence>
<dbReference type="CDD" id="cd11793">
    <property type="entry name" value="SH3_ephexin1_like"/>
    <property type="match status" value="1"/>
</dbReference>
<evidence type="ECO:0000259" key="5">
    <source>
        <dbReference type="PROSITE" id="PS50002"/>
    </source>
</evidence>
<dbReference type="Gene3D" id="2.30.29.30">
    <property type="entry name" value="Pleckstrin-homology domain (PH domain)/Phosphotyrosine-binding domain (PTB)"/>
    <property type="match status" value="1"/>
</dbReference>
<dbReference type="CDD" id="cd00160">
    <property type="entry name" value="RhoGEF"/>
    <property type="match status" value="1"/>
</dbReference>
<dbReference type="InterPro" id="IPR011993">
    <property type="entry name" value="PH-like_dom_sf"/>
</dbReference>
<evidence type="ECO:0000313" key="7">
    <source>
        <dbReference type="Ensembl" id="ENSDCDP00010011536.1"/>
    </source>
</evidence>
<dbReference type="SMART" id="SM00325">
    <property type="entry name" value="RhoGEF"/>
    <property type="match status" value="1"/>
</dbReference>
<feature type="compositionally biased region" description="Polar residues" evidence="4">
    <location>
        <begin position="125"/>
        <end position="134"/>
    </location>
</feature>
<feature type="region of interest" description="Disordered" evidence="4">
    <location>
        <begin position="198"/>
        <end position="247"/>
    </location>
</feature>
<feature type="compositionally biased region" description="Acidic residues" evidence="4">
    <location>
        <begin position="200"/>
        <end position="245"/>
    </location>
</feature>
<dbReference type="SMART" id="SM00326">
    <property type="entry name" value="SH3"/>
    <property type="match status" value="1"/>
</dbReference>
<evidence type="ECO:0000256" key="4">
    <source>
        <dbReference type="SAM" id="MobiDB-lite"/>
    </source>
</evidence>
<evidence type="ECO:0000313" key="8">
    <source>
        <dbReference type="Proteomes" id="UP000694580"/>
    </source>
</evidence>
<dbReference type="Pfam" id="PF00621">
    <property type="entry name" value="RhoGEF"/>
    <property type="match status" value="1"/>
</dbReference>
<dbReference type="InterPro" id="IPR047270">
    <property type="entry name" value="PH_ephexin"/>
</dbReference>
<feature type="domain" description="SH3" evidence="5">
    <location>
        <begin position="887"/>
        <end position="948"/>
    </location>
</feature>
<dbReference type="InterPro" id="IPR047271">
    <property type="entry name" value="Ephexin-like"/>
</dbReference>
<feature type="domain" description="DH" evidence="6">
    <location>
        <begin position="545"/>
        <end position="729"/>
    </location>
</feature>
<dbReference type="GO" id="GO:0005085">
    <property type="term" value="F:guanyl-nucleotide exchange factor activity"/>
    <property type="evidence" value="ECO:0007669"/>
    <property type="project" value="UniProtKB-KW"/>
</dbReference>
<dbReference type="Ensembl" id="ENSDCDT00010012062.1">
    <property type="protein sequence ID" value="ENSDCDP00010011536.1"/>
    <property type="gene ID" value="ENSDCDG00010005120.1"/>
</dbReference>
<dbReference type="AlphaFoldDB" id="A0AAY4AVW3"/>
<evidence type="ECO:0000256" key="1">
    <source>
        <dbReference type="ARBA" id="ARBA00022443"/>
    </source>
</evidence>
<evidence type="ECO:0000256" key="2">
    <source>
        <dbReference type="ARBA" id="ARBA00022658"/>
    </source>
</evidence>